<dbReference type="Pfam" id="PF03184">
    <property type="entry name" value="DDE_1"/>
    <property type="match status" value="1"/>
</dbReference>
<reference evidence="2" key="1">
    <citation type="submission" date="2019-08" db="EMBL/GenBank/DDBJ databases">
        <title>The genome of the North American firefly Photinus pyralis.</title>
        <authorList>
            <consortium name="Photinus pyralis genome working group"/>
            <person name="Fallon T.R."/>
            <person name="Sander Lower S.E."/>
            <person name="Weng J.-K."/>
        </authorList>
    </citation>
    <scope>NUCLEOTIDE SEQUENCE</scope>
    <source>
        <strain evidence="2">TRF0915ILg1</strain>
        <tissue evidence="2">Whole body</tissue>
    </source>
</reference>
<dbReference type="OrthoDB" id="6773793at2759"/>
<dbReference type="InterPro" id="IPR004875">
    <property type="entry name" value="DDE_SF_endonuclease_dom"/>
</dbReference>
<comment type="caution">
    <text evidence="2">The sequence shown here is derived from an EMBL/GenBank/DDBJ whole genome shotgun (WGS) entry which is preliminary data.</text>
</comment>
<dbReference type="EMBL" id="VTPC01003441">
    <property type="protein sequence ID" value="KAF2898510.1"/>
    <property type="molecule type" value="Genomic_DNA"/>
</dbReference>
<organism evidence="2 3">
    <name type="scientific">Ignelater luminosus</name>
    <name type="common">Cucubano</name>
    <name type="synonym">Pyrophorus luminosus</name>
    <dbReference type="NCBI Taxonomy" id="2038154"/>
    <lineage>
        <taxon>Eukaryota</taxon>
        <taxon>Metazoa</taxon>
        <taxon>Ecdysozoa</taxon>
        <taxon>Arthropoda</taxon>
        <taxon>Hexapoda</taxon>
        <taxon>Insecta</taxon>
        <taxon>Pterygota</taxon>
        <taxon>Neoptera</taxon>
        <taxon>Endopterygota</taxon>
        <taxon>Coleoptera</taxon>
        <taxon>Polyphaga</taxon>
        <taxon>Elateriformia</taxon>
        <taxon>Elateroidea</taxon>
        <taxon>Elateridae</taxon>
        <taxon>Agrypninae</taxon>
        <taxon>Pyrophorini</taxon>
        <taxon>Ignelater</taxon>
    </lineage>
</organism>
<evidence type="ECO:0000313" key="3">
    <source>
        <dbReference type="Proteomes" id="UP000801492"/>
    </source>
</evidence>
<gene>
    <name evidence="2" type="ORF">ILUMI_07665</name>
</gene>
<dbReference type="AlphaFoldDB" id="A0A8K0DD03"/>
<proteinExistence type="predicted"/>
<name>A0A8K0DD03_IGNLU</name>
<keyword evidence="3" id="KW-1185">Reference proteome</keyword>
<sequence>MPRTAHKYIYKDKIKHQREEEYMEKESTAVREKKGRILKAANTFNTTDGEASTSEATKIEGKRIFKLSSKSEDEVSFVCLSLDDVDSNLKMPQQSGTTFPIILIVDGHSEHQTLKISQVCTELQIILIALYPNATRLMQPANVAAFKPLKTRWEKAVLEFRRKNPSQVLTKERFAPVLKTVVEEYAKVDTIKNGFRASDPSTTDTIKNKKENKKNYSLSDYIVWPKTPEWKGEKETKRLLFMLTSSNWKKLQIEKLELKKQEQKRKKTRKTERLLKHDERTTKIMEEKRVTRTEKELNEKTAKQKSKLQIKKSKILTNNAGRLEHQVENFSSLQPSVSRWKKTAATPNTSAVRRLFIVEEMDNKLLEQFYFLNNVTAEGNFCYSCTYNINVVIRGVRCYGCVRTYHNKCKIKMDPNIDNLKEFYCKVCLSKENAI</sequence>
<accession>A0A8K0DD03</accession>
<evidence type="ECO:0000259" key="1">
    <source>
        <dbReference type="Pfam" id="PF03184"/>
    </source>
</evidence>
<feature type="domain" description="DDE-1" evidence="1">
    <location>
        <begin position="100"/>
        <end position="159"/>
    </location>
</feature>
<dbReference type="Proteomes" id="UP000801492">
    <property type="component" value="Unassembled WGS sequence"/>
</dbReference>
<dbReference type="GO" id="GO:0003676">
    <property type="term" value="F:nucleic acid binding"/>
    <property type="evidence" value="ECO:0007669"/>
    <property type="project" value="InterPro"/>
</dbReference>
<evidence type="ECO:0000313" key="2">
    <source>
        <dbReference type="EMBL" id="KAF2898510.1"/>
    </source>
</evidence>
<protein>
    <recommendedName>
        <fullName evidence="1">DDE-1 domain-containing protein</fullName>
    </recommendedName>
</protein>